<evidence type="ECO:0000259" key="2">
    <source>
        <dbReference type="Pfam" id="PF07510"/>
    </source>
</evidence>
<feature type="domain" description="GmrSD restriction endonucleases N-terminal" evidence="1">
    <location>
        <begin position="11"/>
        <end position="240"/>
    </location>
</feature>
<evidence type="ECO:0000259" key="1">
    <source>
        <dbReference type="Pfam" id="PF03235"/>
    </source>
</evidence>
<dbReference type="InterPro" id="IPR004919">
    <property type="entry name" value="GmrSD_N"/>
</dbReference>
<evidence type="ECO:0000313" key="4">
    <source>
        <dbReference type="Proteomes" id="UP000823918"/>
    </source>
</evidence>
<reference evidence="3" key="1">
    <citation type="journal article" date="2021" name="PeerJ">
        <title>Extensive microbial diversity within the chicken gut microbiome revealed by metagenomics and culture.</title>
        <authorList>
            <person name="Gilroy R."/>
            <person name="Ravi A."/>
            <person name="Getino M."/>
            <person name="Pursley I."/>
            <person name="Horton D.L."/>
            <person name="Alikhan N.F."/>
            <person name="Baker D."/>
            <person name="Gharbi K."/>
            <person name="Hall N."/>
            <person name="Watson M."/>
            <person name="Adriaenssens E.M."/>
            <person name="Foster-Nyarko E."/>
            <person name="Jarju S."/>
            <person name="Secka A."/>
            <person name="Antonio M."/>
            <person name="Oren A."/>
            <person name="Chaudhuri R.R."/>
            <person name="La Ragione R."/>
            <person name="Hildebrand F."/>
            <person name="Pallen M.J."/>
        </authorList>
    </citation>
    <scope>NUCLEOTIDE SEQUENCE</scope>
    <source>
        <strain evidence="3">5933</strain>
    </source>
</reference>
<dbReference type="GO" id="GO:0004519">
    <property type="term" value="F:endonuclease activity"/>
    <property type="evidence" value="ECO:0007669"/>
    <property type="project" value="UniProtKB-KW"/>
</dbReference>
<dbReference type="InterPro" id="IPR011089">
    <property type="entry name" value="GmrSD_C"/>
</dbReference>
<dbReference type="Pfam" id="PF07510">
    <property type="entry name" value="GmrSD_C"/>
    <property type="match status" value="1"/>
</dbReference>
<keyword evidence="3" id="KW-0255">Endonuclease</keyword>
<dbReference type="PANTHER" id="PTHR35149:SF1">
    <property type="entry name" value="DUF5655 DOMAIN-CONTAINING PROTEIN"/>
    <property type="match status" value="1"/>
</dbReference>
<dbReference type="AlphaFoldDB" id="A0A9D2TKG6"/>
<proteinExistence type="predicted"/>
<dbReference type="Pfam" id="PF03235">
    <property type="entry name" value="GmrSD_N"/>
    <property type="match status" value="1"/>
</dbReference>
<dbReference type="PANTHER" id="PTHR35149">
    <property type="entry name" value="SLL5132 PROTEIN"/>
    <property type="match status" value="1"/>
</dbReference>
<accession>A0A9D2TKG6</accession>
<keyword evidence="3" id="KW-0540">Nuclease</keyword>
<dbReference type="Proteomes" id="UP000823918">
    <property type="component" value="Unassembled WGS sequence"/>
</dbReference>
<gene>
    <name evidence="3" type="ORF">H9698_03275</name>
</gene>
<feature type="domain" description="GmrSD restriction endonucleases C-terminal" evidence="2">
    <location>
        <begin position="434"/>
        <end position="542"/>
    </location>
</feature>
<reference evidence="3" key="2">
    <citation type="submission" date="2021-04" db="EMBL/GenBank/DDBJ databases">
        <authorList>
            <person name="Gilroy R."/>
        </authorList>
    </citation>
    <scope>NUCLEOTIDE SEQUENCE</scope>
    <source>
        <strain evidence="3">5933</strain>
    </source>
</reference>
<name>A0A9D2TKG6_9FIRM</name>
<protein>
    <submittedName>
        <fullName evidence="3">DUF262 domain-containing HNH endonuclease family protein</fullName>
    </submittedName>
</protein>
<organism evidence="3 4">
    <name type="scientific">Candidatus Ruthenibacterium merdavium</name>
    <dbReference type="NCBI Taxonomy" id="2838752"/>
    <lineage>
        <taxon>Bacteria</taxon>
        <taxon>Bacillati</taxon>
        <taxon>Bacillota</taxon>
        <taxon>Clostridia</taxon>
        <taxon>Eubacteriales</taxon>
        <taxon>Oscillospiraceae</taxon>
        <taxon>Ruthenibacterium</taxon>
    </lineage>
</organism>
<sequence>MGLDATNSTVYDLLNDKMYLIPVNQRKYVWNDNNWQEFWEDIDLVYKENITNHFIGSIVLEREKSQEGIRNCFSIIDGQQRITTITIFFAVLAFVYAKNHNKEYFAGLNKPLFVRDDKNESHPILSEKANADVSLLVEKIFKHGNQCIENSTEMVSLKELFDECGTPAIIKKCFQFFYDKITVTADKDMQIVKKFQSIVIDIRYIDIVAENDEDAYAIFEILNARGQALTDFELLRNFLLKYASKDQKDGVHQKLKDISSRLGDDADIFLSHYVTHRYGIKSDKKNKRPYKIIVAKEKDKSKYSLLEDLDLKSKYYFKILTFKDCSRLEKKIFSFFKPRRQQQFRPLVLSLMHQLDLGAISLGIYEVNMQFLYEFFICYHLIGEQSSNKLQDVVHKYSENIENQFSLKLLDDFKKSMAERIPSEQNFCNSIKNIRFSNRWKAYSDNRKRENVRAIFEVLERELGYKGDFSGCNIEHCYPDSASEENCQIGNMMLLEKPINDKCDSKALAQKIGYYKDSALVLPSQIEPDFSIADRNEWIAKKLHSYISSLKNNA</sequence>
<keyword evidence="3" id="KW-0378">Hydrolase</keyword>
<evidence type="ECO:0000313" key="3">
    <source>
        <dbReference type="EMBL" id="HJC71802.1"/>
    </source>
</evidence>
<comment type="caution">
    <text evidence="3">The sequence shown here is derived from an EMBL/GenBank/DDBJ whole genome shotgun (WGS) entry which is preliminary data.</text>
</comment>
<dbReference type="EMBL" id="DWWA01000018">
    <property type="protein sequence ID" value="HJC71802.1"/>
    <property type="molecule type" value="Genomic_DNA"/>
</dbReference>